<organism evidence="2 3">
    <name type="scientific">Symbiodinium microadriaticum</name>
    <name type="common">Dinoflagellate</name>
    <name type="synonym">Zooxanthella microadriatica</name>
    <dbReference type="NCBI Taxonomy" id="2951"/>
    <lineage>
        <taxon>Eukaryota</taxon>
        <taxon>Sar</taxon>
        <taxon>Alveolata</taxon>
        <taxon>Dinophyceae</taxon>
        <taxon>Suessiales</taxon>
        <taxon>Symbiodiniaceae</taxon>
        <taxon>Symbiodinium</taxon>
    </lineage>
</organism>
<gene>
    <name evidence="2" type="ORF">AK812_SmicGene12903</name>
</gene>
<dbReference type="InterPro" id="IPR011990">
    <property type="entry name" value="TPR-like_helical_dom_sf"/>
</dbReference>
<evidence type="ECO:0000256" key="1">
    <source>
        <dbReference type="ARBA" id="ARBA00022737"/>
    </source>
</evidence>
<dbReference type="PROSITE" id="PS51375">
    <property type="entry name" value="PPR"/>
    <property type="match status" value="1"/>
</dbReference>
<keyword evidence="3" id="KW-1185">Reference proteome</keyword>
<dbReference type="AlphaFoldDB" id="A0A1Q9E9F8"/>
<dbReference type="OrthoDB" id="185373at2759"/>
<accession>A0A1Q9E9F8</accession>
<sequence length="521" mass="56238">MQLFAGLRQLTASISAANRRSLWQHAWAAWIRYRGLELELDAFVLSAAAASCNRGHLWKDAVGLLAQAAQSNIIVDVALQNAALGAGAKCARWQSALQITGPMAGDARKPTTISFNSAADACSKGSRWESSIAMIEAIPHRRLCASSRTSGTMVAAAERGSRWQKALSLIQDGPHLPEGEEVNIVTFNAAIAAMERASQWQHAMLLLWQSSREGLRPTSPSLNSTLSACARSGKWQLSLALLNMASSLQVQVDAISWNSVISACSGMRQWEMGIACLHCMELQRIAADCVSFAAVVDSLPCSEHVEQSHLTSGLLAMMRKQAVETDAVLATAILSGQAKAERWRTACHTLQESMALGLDLDKVMLGAAADSCGRTGIWQRALALVSGVTVNLPMANSVLNGFAKNPSSWEHAACFFSNLFQVSLQPDLLSITGLSASGSWAASLYQADELISVAEGVDEIFYEALLATIVSCRAFMVTPPVLQRLKAEALKYWRRHHTLSDASRTQRQAASKMRENLSSLI</sequence>
<comment type="caution">
    <text evidence="2">The sequence shown here is derived from an EMBL/GenBank/DDBJ whole genome shotgun (WGS) entry which is preliminary data.</text>
</comment>
<dbReference type="Gene3D" id="1.25.40.10">
    <property type="entry name" value="Tetratricopeptide repeat domain"/>
    <property type="match status" value="3"/>
</dbReference>
<dbReference type="Proteomes" id="UP000186817">
    <property type="component" value="Unassembled WGS sequence"/>
</dbReference>
<reference evidence="2 3" key="1">
    <citation type="submission" date="2016-02" db="EMBL/GenBank/DDBJ databases">
        <title>Genome analysis of coral dinoflagellate symbionts highlights evolutionary adaptations to a symbiotic lifestyle.</title>
        <authorList>
            <person name="Aranda M."/>
            <person name="Li Y."/>
            <person name="Liew Y.J."/>
            <person name="Baumgarten S."/>
            <person name="Simakov O."/>
            <person name="Wilson M."/>
            <person name="Piel J."/>
            <person name="Ashoor H."/>
            <person name="Bougouffa S."/>
            <person name="Bajic V.B."/>
            <person name="Ryu T."/>
            <person name="Ravasi T."/>
            <person name="Bayer T."/>
            <person name="Micklem G."/>
            <person name="Kim H."/>
            <person name="Bhak J."/>
            <person name="Lajeunesse T.C."/>
            <person name="Voolstra C.R."/>
        </authorList>
    </citation>
    <scope>NUCLEOTIDE SEQUENCE [LARGE SCALE GENOMIC DNA]</scope>
    <source>
        <strain evidence="2 3">CCMP2467</strain>
    </source>
</reference>
<dbReference type="PANTHER" id="PTHR47447">
    <property type="entry name" value="OS03G0856100 PROTEIN"/>
    <property type="match status" value="1"/>
</dbReference>
<dbReference type="InterPro" id="IPR002885">
    <property type="entry name" value="PPR_rpt"/>
</dbReference>
<dbReference type="Pfam" id="PF01535">
    <property type="entry name" value="PPR"/>
    <property type="match status" value="1"/>
</dbReference>
<evidence type="ECO:0000313" key="3">
    <source>
        <dbReference type="Proteomes" id="UP000186817"/>
    </source>
</evidence>
<proteinExistence type="predicted"/>
<dbReference type="EMBL" id="LSRX01000219">
    <property type="protein sequence ID" value="OLQ04047.1"/>
    <property type="molecule type" value="Genomic_DNA"/>
</dbReference>
<evidence type="ECO:0000313" key="2">
    <source>
        <dbReference type="EMBL" id="OLQ04047.1"/>
    </source>
</evidence>
<name>A0A1Q9E9F8_SYMMI</name>
<protein>
    <submittedName>
        <fullName evidence="2">Pentatricopeptide repeat-containing protein, chloroplastic</fullName>
    </submittedName>
</protein>
<keyword evidence="1" id="KW-0677">Repeat</keyword>
<dbReference type="PANTHER" id="PTHR47447:SF17">
    <property type="entry name" value="OS12G0638900 PROTEIN"/>
    <property type="match status" value="1"/>
</dbReference>